<dbReference type="Gene3D" id="1.10.575.10">
    <property type="entry name" value="P1 Nuclease"/>
    <property type="match status" value="1"/>
</dbReference>
<evidence type="ECO:0000313" key="1">
    <source>
        <dbReference type="EMBL" id="PIT88058.1"/>
    </source>
</evidence>
<accession>A0A2M6W5J0</accession>
<dbReference type="InterPro" id="IPR008947">
    <property type="entry name" value="PLipase_C/P1_nuclease_dom_sf"/>
</dbReference>
<comment type="caution">
    <text evidence="1">The sequence shown here is derived from an EMBL/GenBank/DDBJ whole genome shotgun (WGS) entry which is preliminary data.</text>
</comment>
<proteinExistence type="predicted"/>
<evidence type="ECO:0000313" key="2">
    <source>
        <dbReference type="Proteomes" id="UP000231426"/>
    </source>
</evidence>
<dbReference type="Proteomes" id="UP000231426">
    <property type="component" value="Unassembled WGS sequence"/>
</dbReference>
<dbReference type="AlphaFoldDB" id="A0A2M6W5J0"/>
<gene>
    <name evidence="1" type="ORF">COU29_03530</name>
</gene>
<name>A0A2M6W5J0_9BACT</name>
<reference evidence="2" key="1">
    <citation type="submission" date="2017-09" db="EMBL/GenBank/DDBJ databases">
        <title>Depth-based differentiation of microbial function through sediment-hosted aquifers and enrichment of novel symbionts in the deep terrestrial subsurface.</title>
        <authorList>
            <person name="Probst A.J."/>
            <person name="Ladd B."/>
            <person name="Jarett J.K."/>
            <person name="Geller-Mcgrath D.E."/>
            <person name="Sieber C.M.K."/>
            <person name="Emerson J.B."/>
            <person name="Anantharaman K."/>
            <person name="Thomas B.C."/>
            <person name="Malmstrom R."/>
            <person name="Stieglmeier M."/>
            <person name="Klingl A."/>
            <person name="Woyke T."/>
            <person name="Ryan C.M."/>
            <person name="Banfield J.F."/>
        </authorList>
    </citation>
    <scope>NUCLEOTIDE SEQUENCE [LARGE SCALE GENOMIC DNA]</scope>
</reference>
<dbReference type="SUPFAM" id="SSF48537">
    <property type="entry name" value="Phospholipase C/P1 nuclease"/>
    <property type="match status" value="1"/>
</dbReference>
<dbReference type="EMBL" id="PFBV01000005">
    <property type="protein sequence ID" value="PIT88058.1"/>
    <property type="molecule type" value="Genomic_DNA"/>
</dbReference>
<protein>
    <submittedName>
        <fullName evidence="1">Uncharacterized protein</fullName>
    </submittedName>
</protein>
<organism evidence="1 2">
    <name type="scientific">Candidatus Magasanikbacteria bacterium CG10_big_fil_rev_8_21_14_0_10_36_32</name>
    <dbReference type="NCBI Taxonomy" id="1974646"/>
    <lineage>
        <taxon>Bacteria</taxon>
        <taxon>Candidatus Magasanikiibacteriota</taxon>
    </lineage>
</organism>
<dbReference type="GO" id="GO:0016788">
    <property type="term" value="F:hydrolase activity, acting on ester bonds"/>
    <property type="evidence" value="ECO:0007669"/>
    <property type="project" value="InterPro"/>
</dbReference>
<sequence length="810" mass="89896">MKLPKIIKIILPVLAVIFLFGRIEFVFGYDDQVAHPNIAELAAELYNQNFEPDLTVEEIGWIKQGSREEDSPTRWFNHFYDPVYGNGFNDMIGMNLVNLSFTSAKDWVVTPSKQVDFSLGDRSWPRGLADFSQNNRQMAFIELGHVIHLISDMAVPAHTRNSEHVGDPFEAFVKNNWTSIVKQLNYNFIAVDNLDNAFIALAKYSNNNFYSEKTIESEKYKIIPIIKQTIIANDKILFISKNEDDQLINLYVANKKGEWESPSYQSTSIINNYNVLLSYSTHLLPKAIGYSAGVIKLFIDEGNKKIAADEDKTIWQKMTDSELPLNRISTKGIFNRVLGYVISGAEKTMNYFGAAQKIEPSLAQGKPDEPQLEKELSVIPPVEIKQKITPIVNTVALQSVKPAQPVIIESSVVNEQLIVEQPIIAVPVTESLISPVIIIPAPQQIEPLKVFSCNGCGGVKDVVEPVVVAVEEAIVSIVETSAVIEEVATTTSVVDISTVTVEIATTTEPVIEETTTTLEIPEMIIMLPPQLDIIFNTTTYTTSSVIKIFGECATNTLSIQVFRVDETTPLSEPELMVWVMPVINLSSWQVEMQINNGESLFYFVAVGSTTSSLFSESAKFVKSVPSAEAEPDLPEYIFTTFDDTEVVSTALSPSGAGSAIFQVVKAPITGIVYSLNTKIQKYIPPNTTRPWYHNSSWKAVVVNVSSETGDECGIATHRIVESDNAVDAPDNLTEITFNFASTTVQKDSFYCFMIYRSYGFTNKAWINILDKSPADIYSGGNALLNGSTIDADIWMKIPIKPTQEEIPELT</sequence>